<dbReference type="AlphaFoldDB" id="A0A0H2Y1E4"/>
<protein>
    <recommendedName>
        <fullName evidence="3">Lipoprotein</fullName>
    </recommendedName>
</protein>
<feature type="chain" id="PRO_5002602109" description="Lipoprotein" evidence="1">
    <location>
        <begin position="19"/>
        <end position="200"/>
    </location>
</feature>
<reference evidence="2" key="1">
    <citation type="submission" date="2006-05" db="EMBL/GenBank/DDBJ databases">
        <title>Complete sequence of chromosome 3 of Burkholderia cenocepacia AU 1054.</title>
        <authorList>
            <consortium name="US DOE Joint Genome Institute"/>
            <person name="Copeland A."/>
            <person name="Lucas S."/>
            <person name="Lapidus A."/>
            <person name="Barry K."/>
            <person name="Detter J.C."/>
            <person name="Glavina del Rio T."/>
            <person name="Hammon N."/>
            <person name="Israni S."/>
            <person name="Dalin E."/>
            <person name="Tice H."/>
            <person name="Pitluck S."/>
            <person name="Chain P."/>
            <person name="Malfatti S."/>
            <person name="Shin M."/>
            <person name="Vergez L."/>
            <person name="Schmutz J."/>
            <person name="Larimer F."/>
            <person name="Land M."/>
            <person name="Hauser L."/>
            <person name="Kyrpides N."/>
            <person name="Lykidis A."/>
            <person name="LiPuma J.J."/>
            <person name="Konstantinidis K."/>
            <person name="Tiedje J.M."/>
            <person name="Richardson P."/>
        </authorList>
    </citation>
    <scope>NUCLEOTIDE SEQUENCE [LARGE SCALE GENOMIC DNA]</scope>
    <source>
        <strain evidence="2">AU 1054</strain>
    </source>
</reference>
<organism evidence="2">
    <name type="scientific">Burkholderia orbicola (strain AU 1054)</name>
    <dbReference type="NCBI Taxonomy" id="331271"/>
    <lineage>
        <taxon>Bacteria</taxon>
        <taxon>Pseudomonadati</taxon>
        <taxon>Pseudomonadota</taxon>
        <taxon>Betaproteobacteria</taxon>
        <taxon>Burkholderiales</taxon>
        <taxon>Burkholderiaceae</taxon>
        <taxon>Burkholderia</taxon>
        <taxon>Burkholderia cepacia complex</taxon>
        <taxon>Burkholderia orbicola</taxon>
    </lineage>
</organism>
<name>A0A0H2Y1E4_BURO1</name>
<gene>
    <name evidence="2" type="ordered locus">Bcen_5889</name>
</gene>
<dbReference type="EMBL" id="CP000380">
    <property type="protein sequence ID" value="ABF80754.1"/>
    <property type="molecule type" value="Genomic_DNA"/>
</dbReference>
<evidence type="ECO:0000313" key="2">
    <source>
        <dbReference type="EMBL" id="ABF80754.1"/>
    </source>
</evidence>
<accession>A0A0H2Y1E4</accession>
<proteinExistence type="predicted"/>
<evidence type="ECO:0008006" key="3">
    <source>
        <dbReference type="Google" id="ProtNLM"/>
    </source>
</evidence>
<dbReference type="PROSITE" id="PS51257">
    <property type="entry name" value="PROKAR_LIPOPROTEIN"/>
    <property type="match status" value="1"/>
</dbReference>
<dbReference type="HOGENOM" id="CLU_1253989_0_0_4"/>
<sequence length="200" mass="20632" precursor="true">MRFSLRFIMTAGASAMLAACATAPSHPTISTTVAVTSTPSPQKTLRDGGAATDLSVVGQPAPTFHTLLSVRECVAGKCTAGIAKPTIAVTVQRVSEGHATIRFMVTMDIAGSQTLKSQTSQATSEVTLSVPSGATPITDQFAVDRVATIKVGEFRHVALPHGIRAYVCVAIPNANGVTDGSCDVSRMQTTKGTELATSAL</sequence>
<keyword evidence="1" id="KW-0732">Signal</keyword>
<evidence type="ECO:0000256" key="1">
    <source>
        <dbReference type="SAM" id="SignalP"/>
    </source>
</evidence>
<feature type="signal peptide" evidence="1">
    <location>
        <begin position="1"/>
        <end position="18"/>
    </location>
</feature>